<feature type="transmembrane region" description="Helical" evidence="1">
    <location>
        <begin position="29"/>
        <end position="54"/>
    </location>
</feature>
<feature type="transmembrane region" description="Helical" evidence="1">
    <location>
        <begin position="170"/>
        <end position="188"/>
    </location>
</feature>
<accession>A0A853B6A5</accession>
<keyword evidence="1" id="KW-0472">Membrane</keyword>
<keyword evidence="3" id="KW-1185">Reference proteome</keyword>
<reference evidence="2 3" key="1">
    <citation type="submission" date="2020-07" db="EMBL/GenBank/DDBJ databases">
        <title>Sequencing the genomes of 1000 actinobacteria strains.</title>
        <authorList>
            <person name="Klenk H.-P."/>
        </authorList>
    </citation>
    <scope>NUCLEOTIDE SEQUENCE [LARGE SCALE GENOMIC DNA]</scope>
    <source>
        <strain evidence="2 3">DSM 104006</strain>
    </source>
</reference>
<dbReference type="PANTHER" id="PTHR34219:SF1">
    <property type="entry name" value="PEPSY DOMAIN-CONTAINING PROTEIN"/>
    <property type="match status" value="1"/>
</dbReference>
<dbReference type="Proteomes" id="UP000549616">
    <property type="component" value="Unassembled WGS sequence"/>
</dbReference>
<keyword evidence="1" id="KW-0812">Transmembrane</keyword>
<dbReference type="AlphaFoldDB" id="A0A853B6A5"/>
<feature type="transmembrane region" description="Helical" evidence="1">
    <location>
        <begin position="397"/>
        <end position="425"/>
    </location>
</feature>
<dbReference type="InterPro" id="IPR005625">
    <property type="entry name" value="PepSY-ass_TM"/>
</dbReference>
<evidence type="ECO:0000313" key="3">
    <source>
        <dbReference type="Proteomes" id="UP000549616"/>
    </source>
</evidence>
<evidence type="ECO:0000313" key="2">
    <source>
        <dbReference type="EMBL" id="NYI90609.1"/>
    </source>
</evidence>
<dbReference type="EMBL" id="JACCFK010000001">
    <property type="protein sequence ID" value="NYI90609.1"/>
    <property type="molecule type" value="Genomic_DNA"/>
</dbReference>
<feature type="transmembrane region" description="Helical" evidence="1">
    <location>
        <begin position="351"/>
        <end position="371"/>
    </location>
</feature>
<gene>
    <name evidence="2" type="ORF">HNR02_003932</name>
</gene>
<feature type="transmembrane region" description="Helical" evidence="1">
    <location>
        <begin position="209"/>
        <end position="230"/>
    </location>
</feature>
<dbReference type="RefSeq" id="WP_179774613.1">
    <property type="nucleotide sequence ID" value="NZ_JACCFK010000001.1"/>
</dbReference>
<dbReference type="Pfam" id="PF03929">
    <property type="entry name" value="PepSY_TM"/>
    <property type="match status" value="1"/>
</dbReference>
<dbReference type="PANTHER" id="PTHR34219">
    <property type="entry name" value="IRON-REGULATED INNER MEMBRANE PROTEIN-RELATED"/>
    <property type="match status" value="1"/>
</dbReference>
<proteinExistence type="predicted"/>
<comment type="caution">
    <text evidence="2">The sequence shown here is derived from an EMBL/GenBank/DDBJ whole genome shotgun (WGS) entry which is preliminary data.</text>
</comment>
<protein>
    <submittedName>
        <fullName evidence="2">Putative iron-regulated membrane protein</fullName>
    </submittedName>
</protein>
<organism evidence="2 3">
    <name type="scientific">Amycolatopsis endophytica</name>
    <dbReference type="NCBI Taxonomy" id="860233"/>
    <lineage>
        <taxon>Bacteria</taxon>
        <taxon>Bacillati</taxon>
        <taxon>Actinomycetota</taxon>
        <taxon>Actinomycetes</taxon>
        <taxon>Pseudonocardiales</taxon>
        <taxon>Pseudonocardiaceae</taxon>
        <taxon>Amycolatopsis</taxon>
    </lineage>
</organism>
<sequence>MTTDDLLETAQRPDTGKPRTSLRPLLLRLHFYAGILVGPFLLVAAISGLLYIFAPQLEQVVNDHQLHVPAGVGTVPLADQVSRAETAVPEGTLRSIRPGTTATDTTQVIFTAPGLPESFYRTAFVNPYDGEIRGVLDTYGSGQAMPVRGWLDNLHRNLHLGDFGRVYSELAASWLWVVVAGGLVLWWGRRRRRGATSGRARTLTWHATTGTWVALVLLFLSATGLTWSQFAGQNISELRSTLSWETPSVTSTLPAPAAAAPPQSLDAVLATARSAGLGGPVEITPATTETAFVVKQVERPWPHRQDAVSIDPRTGAIVDVLRFGDWPLAAKLASWGIDAHMGLLFGLPNQIVLALVMIGLIALIIWGYRMWWQRRPTGRAVGRPFARGSLRRLPMKVLVPLVAAGIVIGWFLPVFGLSLLAFLLLDAFLAWRADRVTRTAA</sequence>
<name>A0A853B6A5_9PSEU</name>
<keyword evidence="1" id="KW-1133">Transmembrane helix</keyword>
<evidence type="ECO:0000256" key="1">
    <source>
        <dbReference type="SAM" id="Phobius"/>
    </source>
</evidence>